<dbReference type="RefSeq" id="WP_141196530.1">
    <property type="nucleotide sequence ID" value="NZ_CP041186.1"/>
</dbReference>
<sequence>MILVGITLFLILIGLGFFAYGAIALSKYAFRMGTGPGLMTLLFPPYTIYFALFKLEEEGKSWPTASWLFGIVVSILLTVAFWPDLSALMSGDMERFEGPIGAGAAAVEKYGSQEEMLEEESSSDSADKKEEKADEGEAAAEEKADGEKAEGADSAEGESAEGAEKAEGEAAEGEAAGEKAGAEAGK</sequence>
<feature type="transmembrane region" description="Helical" evidence="2">
    <location>
        <begin position="6"/>
        <end position="25"/>
    </location>
</feature>
<name>A0A4Y6PNZ8_PERCE</name>
<feature type="compositionally biased region" description="Basic and acidic residues" evidence="1">
    <location>
        <begin position="176"/>
        <end position="186"/>
    </location>
</feature>
<organism evidence="3 4">
    <name type="scientific">Persicimonas caeni</name>
    <dbReference type="NCBI Taxonomy" id="2292766"/>
    <lineage>
        <taxon>Bacteria</taxon>
        <taxon>Deltaproteobacteria</taxon>
        <taxon>Bradymonadales</taxon>
        <taxon>Bradymonadaceae</taxon>
        <taxon>Persicimonas</taxon>
    </lineage>
</organism>
<dbReference type="AlphaFoldDB" id="A0A4Y6PNZ8"/>
<keyword evidence="4" id="KW-1185">Reference proteome</keyword>
<dbReference type="EMBL" id="CP041186">
    <property type="protein sequence ID" value="QDG50034.1"/>
    <property type="molecule type" value="Genomic_DNA"/>
</dbReference>
<feature type="transmembrane region" description="Helical" evidence="2">
    <location>
        <begin position="37"/>
        <end position="55"/>
    </location>
</feature>
<keyword evidence="2" id="KW-1133">Transmembrane helix</keyword>
<feature type="transmembrane region" description="Helical" evidence="2">
    <location>
        <begin position="67"/>
        <end position="85"/>
    </location>
</feature>
<evidence type="ECO:0000256" key="1">
    <source>
        <dbReference type="SAM" id="MobiDB-lite"/>
    </source>
</evidence>
<gene>
    <name evidence="3" type="ORF">FIV42_04555</name>
</gene>
<keyword evidence="2" id="KW-0472">Membrane</keyword>
<proteinExistence type="predicted"/>
<evidence type="ECO:0000313" key="4">
    <source>
        <dbReference type="Proteomes" id="UP000315995"/>
    </source>
</evidence>
<evidence type="ECO:0000256" key="2">
    <source>
        <dbReference type="SAM" id="Phobius"/>
    </source>
</evidence>
<dbReference type="OrthoDB" id="10004373at2"/>
<evidence type="ECO:0000313" key="3">
    <source>
        <dbReference type="EMBL" id="QDG50034.1"/>
    </source>
</evidence>
<protein>
    <submittedName>
        <fullName evidence="3">Uncharacterized protein</fullName>
    </submittedName>
</protein>
<feature type="compositionally biased region" description="Basic and acidic residues" evidence="1">
    <location>
        <begin position="140"/>
        <end position="151"/>
    </location>
</feature>
<keyword evidence="2" id="KW-0812">Transmembrane</keyword>
<accession>A0A4Y6PNZ8</accession>
<accession>A0A5B8XZV5</accession>
<reference evidence="3 4" key="1">
    <citation type="submission" date="2019-06" db="EMBL/GenBank/DDBJ databases">
        <title>Persicimonas caeni gen. nov., sp. nov., a predatory bacterium isolated from solar saltern.</title>
        <authorList>
            <person name="Wang S."/>
        </authorList>
    </citation>
    <scope>NUCLEOTIDE SEQUENCE [LARGE SCALE GENOMIC DNA]</scope>
    <source>
        <strain evidence="3 4">YN101</strain>
    </source>
</reference>
<dbReference type="Proteomes" id="UP000315995">
    <property type="component" value="Chromosome"/>
</dbReference>
<feature type="region of interest" description="Disordered" evidence="1">
    <location>
        <begin position="111"/>
        <end position="186"/>
    </location>
</feature>